<proteinExistence type="predicted"/>
<evidence type="ECO:0000259" key="1">
    <source>
        <dbReference type="Pfam" id="PF01850"/>
    </source>
</evidence>
<name>A0A284VU56_9EURY</name>
<gene>
    <name evidence="2" type="ORF">MNV_820002</name>
</gene>
<dbReference type="Pfam" id="PF01850">
    <property type="entry name" value="PIN"/>
    <property type="match status" value="1"/>
</dbReference>
<dbReference type="EMBL" id="FZMP01000232">
    <property type="protein sequence ID" value="SNQ62697.1"/>
    <property type="molecule type" value="Genomic_DNA"/>
</dbReference>
<keyword evidence="3" id="KW-1185">Reference proteome</keyword>
<dbReference type="Proteomes" id="UP000218615">
    <property type="component" value="Unassembled WGS sequence"/>
</dbReference>
<evidence type="ECO:0000313" key="3">
    <source>
        <dbReference type="Proteomes" id="UP000218615"/>
    </source>
</evidence>
<organism evidence="2 3">
    <name type="scientific">Candidatus Methanoperedens nitratireducens</name>
    <dbReference type="NCBI Taxonomy" id="1392998"/>
    <lineage>
        <taxon>Archaea</taxon>
        <taxon>Methanobacteriati</taxon>
        <taxon>Methanobacteriota</taxon>
        <taxon>Stenosarchaea group</taxon>
        <taxon>Methanomicrobia</taxon>
        <taxon>Methanosarcinales</taxon>
        <taxon>ANME-2 cluster</taxon>
        <taxon>Candidatus Methanoperedentaceae</taxon>
        <taxon>Candidatus Methanoperedens</taxon>
    </lineage>
</organism>
<accession>A0A284VU56</accession>
<feature type="domain" description="PIN" evidence="1">
    <location>
        <begin position="4"/>
        <end position="120"/>
    </location>
</feature>
<dbReference type="InterPro" id="IPR029060">
    <property type="entry name" value="PIN-like_dom_sf"/>
</dbReference>
<sequence length="136" mass="15271">MNKILIDTMHIYALLTSKDILCVKLSQALDDEKITGVISVTTLTELLILLGKDVYKETLNELLSLNNMEIVETDRTIAIRAGELHMMYRVPLGDSLIAATGIIEGIKHVLTDDEHFDLIDNLIKPINLRTALRMAR</sequence>
<protein>
    <submittedName>
        <fullName evidence="2">Putative nucleic acid-binding protein, contains PIN domain</fullName>
    </submittedName>
</protein>
<reference evidence="3" key="1">
    <citation type="submission" date="2017-06" db="EMBL/GenBank/DDBJ databases">
        <authorList>
            <person name="Cremers G."/>
        </authorList>
    </citation>
    <scope>NUCLEOTIDE SEQUENCE [LARGE SCALE GENOMIC DNA]</scope>
</reference>
<dbReference type="OrthoDB" id="380960at2157"/>
<dbReference type="SUPFAM" id="SSF88723">
    <property type="entry name" value="PIN domain-like"/>
    <property type="match status" value="1"/>
</dbReference>
<dbReference type="AlphaFoldDB" id="A0A284VU56"/>
<dbReference type="InterPro" id="IPR002716">
    <property type="entry name" value="PIN_dom"/>
</dbReference>
<dbReference type="RefSeq" id="WP_096207227.1">
    <property type="nucleotide sequence ID" value="NZ_FZMP01000232.1"/>
</dbReference>
<dbReference type="Gene3D" id="3.40.50.1010">
    <property type="entry name" value="5'-nuclease"/>
    <property type="match status" value="1"/>
</dbReference>
<evidence type="ECO:0000313" key="2">
    <source>
        <dbReference type="EMBL" id="SNQ62697.1"/>
    </source>
</evidence>